<evidence type="ECO:0000313" key="1">
    <source>
        <dbReference type="EMBL" id="MCI88238.1"/>
    </source>
</evidence>
<keyword evidence="2" id="KW-1185">Reference proteome</keyword>
<comment type="caution">
    <text evidence="1">The sequence shown here is derived from an EMBL/GenBank/DDBJ whole genome shotgun (WGS) entry which is preliminary data.</text>
</comment>
<protein>
    <submittedName>
        <fullName evidence="1">Uncharacterized protein</fullName>
    </submittedName>
</protein>
<dbReference type="Proteomes" id="UP000265520">
    <property type="component" value="Unassembled WGS sequence"/>
</dbReference>
<name>A0A392VIK5_9FABA</name>
<dbReference type="EMBL" id="LXQA011187927">
    <property type="protein sequence ID" value="MCI88238.1"/>
    <property type="molecule type" value="Genomic_DNA"/>
</dbReference>
<proteinExistence type="predicted"/>
<accession>A0A392VIK5</accession>
<reference evidence="1 2" key="1">
    <citation type="journal article" date="2018" name="Front. Plant Sci.">
        <title>Red Clover (Trifolium pratense) and Zigzag Clover (T. medium) - A Picture of Genomic Similarities and Differences.</title>
        <authorList>
            <person name="Dluhosova J."/>
            <person name="Istvanek J."/>
            <person name="Nedelnik J."/>
            <person name="Repkova J."/>
        </authorList>
    </citation>
    <scope>NUCLEOTIDE SEQUENCE [LARGE SCALE GENOMIC DNA]</scope>
    <source>
        <strain evidence="2">cv. 10/8</strain>
        <tissue evidence="1">Leaf</tissue>
    </source>
</reference>
<evidence type="ECO:0000313" key="2">
    <source>
        <dbReference type="Proteomes" id="UP000265520"/>
    </source>
</evidence>
<sequence length="10" mass="1071">KLALDGLLTQ</sequence>
<organism evidence="1 2">
    <name type="scientific">Trifolium medium</name>
    <dbReference type="NCBI Taxonomy" id="97028"/>
    <lineage>
        <taxon>Eukaryota</taxon>
        <taxon>Viridiplantae</taxon>
        <taxon>Streptophyta</taxon>
        <taxon>Embryophyta</taxon>
        <taxon>Tracheophyta</taxon>
        <taxon>Spermatophyta</taxon>
        <taxon>Magnoliopsida</taxon>
        <taxon>eudicotyledons</taxon>
        <taxon>Gunneridae</taxon>
        <taxon>Pentapetalae</taxon>
        <taxon>rosids</taxon>
        <taxon>fabids</taxon>
        <taxon>Fabales</taxon>
        <taxon>Fabaceae</taxon>
        <taxon>Papilionoideae</taxon>
        <taxon>50 kb inversion clade</taxon>
        <taxon>NPAAA clade</taxon>
        <taxon>Hologalegina</taxon>
        <taxon>IRL clade</taxon>
        <taxon>Trifolieae</taxon>
        <taxon>Trifolium</taxon>
    </lineage>
</organism>
<feature type="non-terminal residue" evidence="1">
    <location>
        <position position="1"/>
    </location>
</feature>